<reference evidence="10 11" key="1">
    <citation type="submission" date="2018-12" db="EMBL/GenBank/DDBJ databases">
        <authorList>
            <person name="Sun L."/>
            <person name="Chen Z."/>
        </authorList>
    </citation>
    <scope>NUCLEOTIDE SEQUENCE [LARGE SCALE GENOMIC DNA]</scope>
    <source>
        <strain evidence="10 11">DSM 15890</strain>
    </source>
</reference>
<evidence type="ECO:0000256" key="2">
    <source>
        <dbReference type="ARBA" id="ARBA00022475"/>
    </source>
</evidence>
<feature type="transmembrane region" description="Helical" evidence="8">
    <location>
        <begin position="152"/>
        <end position="168"/>
    </location>
</feature>
<dbReference type="GO" id="GO:0005886">
    <property type="term" value="C:plasma membrane"/>
    <property type="evidence" value="ECO:0007669"/>
    <property type="project" value="UniProtKB-SubCell"/>
</dbReference>
<keyword evidence="5 8" id="KW-0812">Transmembrane</keyword>
<dbReference type="InterPro" id="IPR050297">
    <property type="entry name" value="LipidA_mod_glycosyltrf_83"/>
</dbReference>
<proteinExistence type="predicted"/>
<feature type="transmembrane region" description="Helical" evidence="8">
    <location>
        <begin position="352"/>
        <end position="369"/>
    </location>
</feature>
<keyword evidence="4" id="KW-0808">Transferase</keyword>
<dbReference type="GO" id="GO:0009103">
    <property type="term" value="P:lipopolysaccharide biosynthetic process"/>
    <property type="evidence" value="ECO:0007669"/>
    <property type="project" value="UniProtKB-ARBA"/>
</dbReference>
<name>A0A3S1EI22_9BACL</name>
<evidence type="ECO:0000256" key="3">
    <source>
        <dbReference type="ARBA" id="ARBA00022676"/>
    </source>
</evidence>
<feature type="transmembrane region" description="Helical" evidence="8">
    <location>
        <begin position="328"/>
        <end position="345"/>
    </location>
</feature>
<sequence length="414" mass="47383">MFTDHSQWLRRLTNPKIVLCIFISVVAFYIRIDFVKSVTHHMPHDSVNYDIMVRQLLEKGVYAYKSEEPNAQVTPGYPLLMAGVYILADYKNHDPFPFIRYLQVLFSMVTLWLVYLTGRKLGGHWAGIFATGVMAVYPPFIWANGAILTEPLAAMLFMLYVYLQLIVFEKKTALSALLAGAVFGILVLTRPEFLILILASYAFFWLWRGKAVRVLKLLLLSMLGAFIVLSPWIIRNIVTLHEFVLASTQVNPFVAGTYPDKNYEDGMVDRRGKTQMEVAKERLEVGFTEHTWTFVKWYTVGKTRYIYSRMFFGSGHSPYYAVIPYGTMYHRGIIGAGLLVAIALLRRWRRPSVLLVVLLVVISITRLAFVPEYRYNFTAMPLFIILGSLLAATAVDYMARRRATKGQSFVGKEF</sequence>
<dbReference type="EMBL" id="RZNY01000010">
    <property type="protein sequence ID" value="RUT46099.1"/>
    <property type="molecule type" value="Genomic_DNA"/>
</dbReference>
<protein>
    <recommendedName>
        <fullName evidence="9">Glycosyltransferase RgtA/B/C/D-like domain-containing protein</fullName>
    </recommendedName>
</protein>
<dbReference type="OrthoDB" id="136232at2"/>
<keyword evidence="3" id="KW-0328">Glycosyltransferase</keyword>
<keyword evidence="11" id="KW-1185">Reference proteome</keyword>
<dbReference type="RefSeq" id="WP_127192553.1">
    <property type="nucleotide sequence ID" value="NZ_RZNY01000010.1"/>
</dbReference>
<keyword evidence="2" id="KW-1003">Cell membrane</keyword>
<dbReference type="InterPro" id="IPR038731">
    <property type="entry name" value="RgtA/B/C-like"/>
</dbReference>
<dbReference type="GO" id="GO:0016763">
    <property type="term" value="F:pentosyltransferase activity"/>
    <property type="evidence" value="ECO:0007669"/>
    <property type="project" value="TreeGrafter"/>
</dbReference>
<evidence type="ECO:0000256" key="1">
    <source>
        <dbReference type="ARBA" id="ARBA00004651"/>
    </source>
</evidence>
<evidence type="ECO:0000256" key="7">
    <source>
        <dbReference type="ARBA" id="ARBA00023136"/>
    </source>
</evidence>
<feature type="transmembrane region" description="Helical" evidence="8">
    <location>
        <begin position="122"/>
        <end position="140"/>
    </location>
</feature>
<dbReference type="Pfam" id="PF13231">
    <property type="entry name" value="PMT_2"/>
    <property type="match status" value="1"/>
</dbReference>
<evidence type="ECO:0000256" key="8">
    <source>
        <dbReference type="SAM" id="Phobius"/>
    </source>
</evidence>
<feature type="transmembrane region" description="Helical" evidence="8">
    <location>
        <begin position="214"/>
        <end position="234"/>
    </location>
</feature>
<evidence type="ECO:0000256" key="6">
    <source>
        <dbReference type="ARBA" id="ARBA00022989"/>
    </source>
</evidence>
<feature type="transmembrane region" description="Helical" evidence="8">
    <location>
        <begin position="174"/>
        <end position="207"/>
    </location>
</feature>
<evidence type="ECO:0000259" key="9">
    <source>
        <dbReference type="Pfam" id="PF13231"/>
    </source>
</evidence>
<comment type="caution">
    <text evidence="10">The sequence shown here is derived from an EMBL/GenBank/DDBJ whole genome shotgun (WGS) entry which is preliminary data.</text>
</comment>
<evidence type="ECO:0000313" key="10">
    <source>
        <dbReference type="EMBL" id="RUT46099.1"/>
    </source>
</evidence>
<keyword evidence="7 8" id="KW-0472">Membrane</keyword>
<feature type="transmembrane region" description="Helical" evidence="8">
    <location>
        <begin position="12"/>
        <end position="32"/>
    </location>
</feature>
<keyword evidence="6 8" id="KW-1133">Transmembrane helix</keyword>
<evidence type="ECO:0000256" key="4">
    <source>
        <dbReference type="ARBA" id="ARBA00022679"/>
    </source>
</evidence>
<gene>
    <name evidence="10" type="ORF">EJP82_13300</name>
</gene>
<evidence type="ECO:0000313" key="11">
    <source>
        <dbReference type="Proteomes" id="UP000279446"/>
    </source>
</evidence>
<organism evidence="10 11">
    <name type="scientific">Paenibacillus anaericanus</name>
    <dbReference type="NCBI Taxonomy" id="170367"/>
    <lineage>
        <taxon>Bacteria</taxon>
        <taxon>Bacillati</taxon>
        <taxon>Bacillota</taxon>
        <taxon>Bacilli</taxon>
        <taxon>Bacillales</taxon>
        <taxon>Paenibacillaceae</taxon>
        <taxon>Paenibacillus</taxon>
    </lineage>
</organism>
<accession>A0A3S1EI22</accession>
<dbReference type="PANTHER" id="PTHR33908:SF11">
    <property type="entry name" value="MEMBRANE PROTEIN"/>
    <property type="match status" value="1"/>
</dbReference>
<feature type="transmembrane region" description="Helical" evidence="8">
    <location>
        <begin position="98"/>
        <end position="116"/>
    </location>
</feature>
<dbReference type="AlphaFoldDB" id="A0A3S1EI22"/>
<evidence type="ECO:0000256" key="5">
    <source>
        <dbReference type="ARBA" id="ARBA00022692"/>
    </source>
</evidence>
<feature type="domain" description="Glycosyltransferase RgtA/B/C/D-like" evidence="9">
    <location>
        <begin position="98"/>
        <end position="234"/>
    </location>
</feature>
<feature type="transmembrane region" description="Helical" evidence="8">
    <location>
        <begin position="375"/>
        <end position="395"/>
    </location>
</feature>
<comment type="subcellular location">
    <subcellularLocation>
        <location evidence="1">Cell membrane</location>
        <topology evidence="1">Multi-pass membrane protein</topology>
    </subcellularLocation>
</comment>
<dbReference type="PANTHER" id="PTHR33908">
    <property type="entry name" value="MANNOSYLTRANSFERASE YKCB-RELATED"/>
    <property type="match status" value="1"/>
</dbReference>
<dbReference type="Proteomes" id="UP000279446">
    <property type="component" value="Unassembled WGS sequence"/>
</dbReference>